<proteinExistence type="predicted"/>
<evidence type="ECO:0000313" key="1">
    <source>
        <dbReference type="EMBL" id="KDO75295.1"/>
    </source>
</evidence>
<accession>A0A067G9K3</accession>
<gene>
    <name evidence="1" type="ORF">CISIN_1g0034111mg</name>
</gene>
<organism evidence="1 2">
    <name type="scientific">Citrus sinensis</name>
    <name type="common">Sweet orange</name>
    <name type="synonym">Citrus aurantium var. sinensis</name>
    <dbReference type="NCBI Taxonomy" id="2711"/>
    <lineage>
        <taxon>Eukaryota</taxon>
        <taxon>Viridiplantae</taxon>
        <taxon>Streptophyta</taxon>
        <taxon>Embryophyta</taxon>
        <taxon>Tracheophyta</taxon>
        <taxon>Spermatophyta</taxon>
        <taxon>Magnoliopsida</taxon>
        <taxon>eudicotyledons</taxon>
        <taxon>Gunneridae</taxon>
        <taxon>Pentapetalae</taxon>
        <taxon>rosids</taxon>
        <taxon>malvids</taxon>
        <taxon>Sapindales</taxon>
        <taxon>Rutaceae</taxon>
        <taxon>Aurantioideae</taxon>
        <taxon>Citrus</taxon>
    </lineage>
</organism>
<keyword evidence="2" id="KW-1185">Reference proteome</keyword>
<dbReference type="EMBL" id="KK784882">
    <property type="protein sequence ID" value="KDO75295.1"/>
    <property type="molecule type" value="Genomic_DNA"/>
</dbReference>
<name>A0A067G9K3_CITSI</name>
<reference evidence="1 2" key="1">
    <citation type="submission" date="2014-04" db="EMBL/GenBank/DDBJ databases">
        <authorList>
            <consortium name="International Citrus Genome Consortium"/>
            <person name="Gmitter F."/>
            <person name="Chen C."/>
            <person name="Farmerie W."/>
            <person name="Harkins T."/>
            <person name="Desany B."/>
            <person name="Mohiuddin M."/>
            <person name="Kodira C."/>
            <person name="Borodovsky M."/>
            <person name="Lomsadze A."/>
            <person name="Burns P."/>
            <person name="Jenkins J."/>
            <person name="Prochnik S."/>
            <person name="Shu S."/>
            <person name="Chapman J."/>
            <person name="Pitluck S."/>
            <person name="Schmutz J."/>
            <person name="Rokhsar D."/>
        </authorList>
    </citation>
    <scope>NUCLEOTIDE SEQUENCE</scope>
</reference>
<protein>
    <submittedName>
        <fullName evidence="1">Uncharacterized protein</fullName>
    </submittedName>
</protein>
<feature type="non-terminal residue" evidence="1">
    <location>
        <position position="1"/>
    </location>
</feature>
<dbReference type="Proteomes" id="UP000027120">
    <property type="component" value="Unassembled WGS sequence"/>
</dbReference>
<evidence type="ECO:0000313" key="2">
    <source>
        <dbReference type="Proteomes" id="UP000027120"/>
    </source>
</evidence>
<sequence length="12" mass="1566">WIAFYKFELVCF</sequence>